<feature type="signal peptide" evidence="3">
    <location>
        <begin position="1"/>
        <end position="31"/>
    </location>
</feature>
<evidence type="ECO:0000256" key="3">
    <source>
        <dbReference type="SAM" id="SignalP"/>
    </source>
</evidence>
<feature type="transmembrane region" description="Helical" evidence="2">
    <location>
        <begin position="232"/>
        <end position="251"/>
    </location>
</feature>
<reference evidence="4 5" key="1">
    <citation type="submission" date="2019-06" db="EMBL/GenBank/DDBJ databases">
        <title>Sequencing the genomes of 1000 actinobacteria strains.</title>
        <authorList>
            <person name="Klenk H.-P."/>
        </authorList>
    </citation>
    <scope>NUCLEOTIDE SEQUENCE [LARGE SCALE GENOMIC DNA]</scope>
    <source>
        <strain evidence="4 5">DSM 17305</strain>
    </source>
</reference>
<gene>
    <name evidence="4" type="ORF">FB475_0105</name>
</gene>
<feature type="chain" id="PRO_5022012049" evidence="3">
    <location>
        <begin position="32"/>
        <end position="280"/>
    </location>
</feature>
<name>A0A542EKZ9_9ACTN</name>
<keyword evidence="2" id="KW-0472">Membrane</keyword>
<evidence type="ECO:0000256" key="1">
    <source>
        <dbReference type="SAM" id="MobiDB-lite"/>
    </source>
</evidence>
<dbReference type="AlphaFoldDB" id="A0A542EKZ9"/>
<feature type="region of interest" description="Disordered" evidence="1">
    <location>
        <begin position="261"/>
        <end position="280"/>
    </location>
</feature>
<organism evidence="4 5">
    <name type="scientific">Kribbella jejuensis</name>
    <dbReference type="NCBI Taxonomy" id="236068"/>
    <lineage>
        <taxon>Bacteria</taxon>
        <taxon>Bacillati</taxon>
        <taxon>Actinomycetota</taxon>
        <taxon>Actinomycetes</taxon>
        <taxon>Propionibacteriales</taxon>
        <taxon>Kribbellaceae</taxon>
        <taxon>Kribbella</taxon>
    </lineage>
</organism>
<keyword evidence="2" id="KW-1133">Transmembrane helix</keyword>
<dbReference type="EMBL" id="VFMM01000001">
    <property type="protein sequence ID" value="TQJ16019.1"/>
    <property type="molecule type" value="Genomic_DNA"/>
</dbReference>
<keyword evidence="2" id="KW-0812">Transmembrane</keyword>
<dbReference type="OrthoDB" id="3470164at2"/>
<keyword evidence="5" id="KW-1185">Reference proteome</keyword>
<dbReference type="RefSeq" id="WP_141851450.1">
    <property type="nucleotide sequence ID" value="NZ_BAAAKA010000008.1"/>
</dbReference>
<evidence type="ECO:0000313" key="5">
    <source>
        <dbReference type="Proteomes" id="UP000316298"/>
    </source>
</evidence>
<protein>
    <submittedName>
        <fullName evidence="4">Uncharacterized protein</fullName>
    </submittedName>
</protein>
<evidence type="ECO:0000313" key="4">
    <source>
        <dbReference type="EMBL" id="TQJ16019.1"/>
    </source>
</evidence>
<proteinExistence type="predicted"/>
<accession>A0A542EKZ9</accession>
<keyword evidence="3" id="KW-0732">Signal</keyword>
<sequence length="280" mass="28510">MRAPKNILLRYAAVLAAALGFAVGAAGFAGAAGPQPVAPAALSKATTAARSATALSLLAKAGGTSGDTAKSGAAKAGTTVALDTHPIYALNADFVRDASAPVATFWYAATSATAGGRAVTVYTAPDKHGGWQAVNVASGNTEATMVAAAGGATVFTEPQLGAWYVLTATHIRPLNASAIKSIGPNPITIPAYQALVAHRYATKLPGSEYNTSGLAGGYSDSAPTTPSSHPNYTLPITATFTALLLTILYLVHRRKIRTKLPLAGSPPWSPQRGEPVHLPR</sequence>
<dbReference type="Proteomes" id="UP000316298">
    <property type="component" value="Unassembled WGS sequence"/>
</dbReference>
<comment type="caution">
    <text evidence="4">The sequence shown here is derived from an EMBL/GenBank/DDBJ whole genome shotgun (WGS) entry which is preliminary data.</text>
</comment>
<evidence type="ECO:0000256" key="2">
    <source>
        <dbReference type="SAM" id="Phobius"/>
    </source>
</evidence>